<gene>
    <name evidence="1" type="ORF">FC37_GL000325</name>
</gene>
<evidence type="ECO:0000313" key="2">
    <source>
        <dbReference type="Proteomes" id="UP000051311"/>
    </source>
</evidence>
<dbReference type="STRING" id="1423748.FC37_GL000325"/>
<dbReference type="EMBL" id="AZEL01000078">
    <property type="protein sequence ID" value="KRL19977.1"/>
    <property type="molecule type" value="Genomic_DNA"/>
</dbReference>
<proteinExistence type="predicted"/>
<dbReference type="PANTHER" id="PTHR43054:SF1">
    <property type="entry name" value="SCYLLO-INOSITOL 2-DEHYDROGENASE (NADP(+)) IOLU"/>
    <property type="match status" value="1"/>
</dbReference>
<dbReference type="AlphaFoldDB" id="A0A0R1NJG9"/>
<evidence type="ECO:0000313" key="1">
    <source>
        <dbReference type="EMBL" id="KRL19977.1"/>
    </source>
</evidence>
<dbReference type="Proteomes" id="UP000051311">
    <property type="component" value="Unassembled WGS sequence"/>
</dbReference>
<organism evidence="1 2">
    <name type="scientific">Lactobacillus gallinarum DSM 10532 = JCM 2011</name>
    <dbReference type="NCBI Taxonomy" id="1423748"/>
    <lineage>
        <taxon>Bacteria</taxon>
        <taxon>Bacillati</taxon>
        <taxon>Bacillota</taxon>
        <taxon>Bacilli</taxon>
        <taxon>Lactobacillales</taxon>
        <taxon>Lactobacillaceae</taxon>
        <taxon>Lactobacillus</taxon>
    </lineage>
</organism>
<dbReference type="eggNOG" id="COG0673">
    <property type="taxonomic scope" value="Bacteria"/>
</dbReference>
<dbReference type="PANTHER" id="PTHR43054">
    <property type="match status" value="1"/>
</dbReference>
<dbReference type="Gene3D" id="3.30.360.10">
    <property type="entry name" value="Dihydrodipicolinate Reductase, domain 2"/>
    <property type="match status" value="1"/>
</dbReference>
<sequence length="131" mass="14873">MPKSVEYLANIQRDVDTSGILLLDYGDFKVLSIAAKDSGAPVTSTIEGENETIVVNGPANVMDSFDIYHNSEKLQHIDKKVYPHRIFEEFKEFNRMIEKHDMSKCKKMLNHSDEVMQVLQKAVESAGLKLE</sequence>
<evidence type="ECO:0008006" key="3">
    <source>
        <dbReference type="Google" id="ProtNLM"/>
    </source>
</evidence>
<reference evidence="1 2" key="1">
    <citation type="journal article" date="2015" name="Genome Announc.">
        <title>Expanding the biotechnology potential of lactobacilli through comparative genomics of 213 strains and associated genera.</title>
        <authorList>
            <person name="Sun Z."/>
            <person name="Harris H.M."/>
            <person name="McCann A."/>
            <person name="Guo C."/>
            <person name="Argimon S."/>
            <person name="Zhang W."/>
            <person name="Yang X."/>
            <person name="Jeffery I.B."/>
            <person name="Cooney J.C."/>
            <person name="Kagawa T.F."/>
            <person name="Liu W."/>
            <person name="Song Y."/>
            <person name="Salvetti E."/>
            <person name="Wrobel A."/>
            <person name="Rasinkangas P."/>
            <person name="Parkhill J."/>
            <person name="Rea M.C."/>
            <person name="O'Sullivan O."/>
            <person name="Ritari J."/>
            <person name="Douillard F.P."/>
            <person name="Paul Ross R."/>
            <person name="Yang R."/>
            <person name="Briner A.E."/>
            <person name="Felis G.E."/>
            <person name="de Vos W.M."/>
            <person name="Barrangou R."/>
            <person name="Klaenhammer T.R."/>
            <person name="Caufield P.W."/>
            <person name="Cui Y."/>
            <person name="Zhang H."/>
            <person name="O'Toole P.W."/>
        </authorList>
    </citation>
    <scope>NUCLEOTIDE SEQUENCE [LARGE SCALE GENOMIC DNA]</scope>
    <source>
        <strain evidence="1 2">DSM 10532</strain>
    </source>
</reference>
<accession>A0A0R1NJG9</accession>
<protein>
    <recommendedName>
        <fullName evidence="3">Oxidoreductase</fullName>
    </recommendedName>
</protein>
<comment type="caution">
    <text evidence="1">The sequence shown here is derived from an EMBL/GenBank/DDBJ whole genome shotgun (WGS) entry which is preliminary data.</text>
</comment>
<dbReference type="PATRIC" id="fig|1423748.3.peg.345"/>
<name>A0A0R1NJG9_9LACO</name>